<gene>
    <name evidence="2" type="ORF">QLQ12_01245</name>
</gene>
<organism evidence="2 3">
    <name type="scientific">Actinoplanes sandaracinus</name>
    <dbReference type="NCBI Taxonomy" id="3045177"/>
    <lineage>
        <taxon>Bacteria</taxon>
        <taxon>Bacillati</taxon>
        <taxon>Actinomycetota</taxon>
        <taxon>Actinomycetes</taxon>
        <taxon>Micromonosporales</taxon>
        <taxon>Micromonosporaceae</taxon>
        <taxon>Actinoplanes</taxon>
    </lineage>
</organism>
<evidence type="ECO:0000313" key="3">
    <source>
        <dbReference type="Proteomes" id="UP001241758"/>
    </source>
</evidence>
<evidence type="ECO:0000313" key="2">
    <source>
        <dbReference type="EMBL" id="MDI6097234.1"/>
    </source>
</evidence>
<protein>
    <submittedName>
        <fullName evidence="2">Type VII secretion target</fullName>
    </submittedName>
</protein>
<keyword evidence="3" id="KW-1185">Reference proteome</keyword>
<dbReference type="InterPro" id="IPR036689">
    <property type="entry name" value="ESAT-6-like_sf"/>
</dbReference>
<dbReference type="RefSeq" id="WP_282756513.1">
    <property type="nucleotide sequence ID" value="NZ_JASCTH010000001.1"/>
</dbReference>
<name>A0ABT6WBW5_9ACTN</name>
<dbReference type="EMBL" id="JASCTH010000001">
    <property type="protein sequence ID" value="MDI6097234.1"/>
    <property type="molecule type" value="Genomic_DNA"/>
</dbReference>
<comment type="caution">
    <text evidence="2">The sequence shown here is derived from an EMBL/GenBank/DDBJ whole genome shotgun (WGS) entry which is preliminary data.</text>
</comment>
<feature type="region of interest" description="Disordered" evidence="1">
    <location>
        <begin position="77"/>
        <end position="103"/>
    </location>
</feature>
<reference evidence="2 3" key="1">
    <citation type="submission" date="2023-05" db="EMBL/GenBank/DDBJ databases">
        <title>Actinoplanes sp. NEAU-A12 genome sequencing.</title>
        <authorList>
            <person name="Wang Z.-S."/>
        </authorList>
    </citation>
    <scope>NUCLEOTIDE SEQUENCE [LARGE SCALE GENOMIC DNA]</scope>
    <source>
        <strain evidence="2 3">NEAU-A12</strain>
    </source>
</reference>
<proteinExistence type="predicted"/>
<dbReference type="SUPFAM" id="SSF140453">
    <property type="entry name" value="EsxAB dimer-like"/>
    <property type="match status" value="1"/>
</dbReference>
<sequence>MQPDLLRVDVVALRVMGRDVIDAAATLRETVKATGPGLAPPAEPGSAAATAARAAEKAWLTSLNRLTVQVDQLGRKMTRAADSYQATDQAGADELRPSGSPGF</sequence>
<accession>A0ABT6WBW5</accession>
<dbReference type="Gene3D" id="1.10.287.1060">
    <property type="entry name" value="ESAT-6-like"/>
    <property type="match status" value="1"/>
</dbReference>
<dbReference type="Proteomes" id="UP001241758">
    <property type="component" value="Unassembled WGS sequence"/>
</dbReference>
<evidence type="ECO:0000256" key="1">
    <source>
        <dbReference type="SAM" id="MobiDB-lite"/>
    </source>
</evidence>